<evidence type="ECO:0008006" key="3">
    <source>
        <dbReference type="Google" id="ProtNLM"/>
    </source>
</evidence>
<comment type="caution">
    <text evidence="1">The sequence shown here is derived from an EMBL/GenBank/DDBJ whole genome shotgun (WGS) entry which is preliminary data.</text>
</comment>
<protein>
    <recommendedName>
        <fullName evidence="3">Sulfotransferase</fullName>
    </recommendedName>
</protein>
<proteinExistence type="predicted"/>
<dbReference type="Proteomes" id="UP001642484">
    <property type="component" value="Unassembled WGS sequence"/>
</dbReference>
<dbReference type="EMBL" id="CAXAMN010022206">
    <property type="protein sequence ID" value="CAK9067352.1"/>
    <property type="molecule type" value="Genomic_DNA"/>
</dbReference>
<name>A0ABP0NXA0_9DINO</name>
<keyword evidence="2" id="KW-1185">Reference proteome</keyword>
<organism evidence="1 2">
    <name type="scientific">Durusdinium trenchii</name>
    <dbReference type="NCBI Taxonomy" id="1381693"/>
    <lineage>
        <taxon>Eukaryota</taxon>
        <taxon>Sar</taxon>
        <taxon>Alveolata</taxon>
        <taxon>Dinophyceae</taxon>
        <taxon>Suessiales</taxon>
        <taxon>Symbiodiniaceae</taxon>
        <taxon>Durusdinium</taxon>
    </lineage>
</organism>
<sequence length="443" mass="50333">MVQLTSAITGAVALAVCSEDSADAGGLDLQEVHEACRVSNIRPGNIWKTCCDPLRYDGFGSSSCFLLQGWDARSCCSALEPDNFTMDIWRSISRSPLGPVAKSTNSSGSIIVVYHKSGATLSYNLHTSPDLLRLLVGAQPSEPKWTRVLWTPSSPSWQRSVFVSKGSWRWMTYWVAPSEMAEREISNYLAEGARLVHMVRKPSEWIVSAYLYHLNEFEPWAVVVDPPNCNNCDHGAWRSIFSGCDFNCSYQEILRTSPTERGVEIEIRRSRWEILKMLHNMKLWQRANVLHLSLVHYSNDFDATVKCMLTFFLEGRQKLVHGKKMQALLAAARAAGLRSKLYKKDLQQVLQVEEHLWMLALQEEHRFLADADALYDRLMIRGQKEMARLGCPDWKKWVPAVSRVLPWIASAVHCVGLELERPATLMRAFAQYSVVRQCDRGMF</sequence>
<evidence type="ECO:0000313" key="1">
    <source>
        <dbReference type="EMBL" id="CAK9067352.1"/>
    </source>
</evidence>
<accession>A0ABP0NXA0</accession>
<reference evidence="1 2" key="1">
    <citation type="submission" date="2024-02" db="EMBL/GenBank/DDBJ databases">
        <authorList>
            <person name="Chen Y."/>
            <person name="Shah S."/>
            <person name="Dougan E. K."/>
            <person name="Thang M."/>
            <person name="Chan C."/>
        </authorList>
    </citation>
    <scope>NUCLEOTIDE SEQUENCE [LARGE SCALE GENOMIC DNA]</scope>
</reference>
<gene>
    <name evidence="1" type="ORF">CCMP2556_LOCUS33091</name>
</gene>
<evidence type="ECO:0000313" key="2">
    <source>
        <dbReference type="Proteomes" id="UP001642484"/>
    </source>
</evidence>